<dbReference type="PIRSF" id="PIRSF034934">
    <property type="entry name" value="AbiF_AbiD"/>
    <property type="match status" value="1"/>
</dbReference>
<sequence>MSKSRSPSNKQPYAKPWLSTADQLALLEQRGLAVDDREAAEAFLSHVNYYRFSGYCLAFEDTRHQYPQGVTFEKVRDAYEFDRDLRDLVTEALEVVEVDLRAAIAYHLGQQHGAFGYLDAKNFFHRFDHPTWLAKLRIEADRSSELFVTHFRSRYAEYPDLPTWIVTEIMSFGGLSHMLRGMHKRDQKPIAARYGVQPQTLVKIVHHCVYVRNVCAHHSRLWDRQWAIKPELPRGADWQRPLLPGNDRLFATVLLLYRFMQRAPSVAPFDTDWKDRLFARIDEAPAVYDPLKIMGLTPNWKQHPVWG</sequence>
<reference evidence="1 2" key="1">
    <citation type="submission" date="2019-02" db="EMBL/GenBank/DDBJ databases">
        <title>Deep-cultivation of Planctomycetes and their phenomic and genomic characterization uncovers novel biology.</title>
        <authorList>
            <person name="Wiegand S."/>
            <person name="Jogler M."/>
            <person name="Boedeker C."/>
            <person name="Pinto D."/>
            <person name="Vollmers J."/>
            <person name="Rivas-Marin E."/>
            <person name="Kohn T."/>
            <person name="Peeters S.H."/>
            <person name="Heuer A."/>
            <person name="Rast P."/>
            <person name="Oberbeckmann S."/>
            <person name="Bunk B."/>
            <person name="Jeske O."/>
            <person name="Meyerdierks A."/>
            <person name="Storesund J.E."/>
            <person name="Kallscheuer N."/>
            <person name="Luecker S."/>
            <person name="Lage O.M."/>
            <person name="Pohl T."/>
            <person name="Merkel B.J."/>
            <person name="Hornburger P."/>
            <person name="Mueller R.-W."/>
            <person name="Bruemmer F."/>
            <person name="Labrenz M."/>
            <person name="Spormann A.M."/>
            <person name="Op den Camp H."/>
            <person name="Overmann J."/>
            <person name="Amann R."/>
            <person name="Jetten M.S.M."/>
            <person name="Mascher T."/>
            <person name="Medema M.H."/>
            <person name="Devos D.P."/>
            <person name="Kaster A.-K."/>
            <person name="Ovreas L."/>
            <person name="Rohde M."/>
            <person name="Galperin M.Y."/>
            <person name="Jogler C."/>
        </authorList>
    </citation>
    <scope>NUCLEOTIDE SEQUENCE [LARGE SCALE GENOMIC DNA]</scope>
    <source>
        <strain evidence="1 2">HG15A2</strain>
    </source>
</reference>
<keyword evidence="2" id="KW-1185">Reference proteome</keyword>
<dbReference type="EMBL" id="CP036263">
    <property type="protein sequence ID" value="QDS97043.1"/>
    <property type="molecule type" value="Genomic_DNA"/>
</dbReference>
<accession>A0A517MQ79</accession>
<dbReference type="Proteomes" id="UP000319852">
    <property type="component" value="Chromosome"/>
</dbReference>
<dbReference type="InterPro" id="IPR011664">
    <property type="entry name" value="Abi_system_AbiD/AbiF-like"/>
</dbReference>
<dbReference type="Pfam" id="PF07751">
    <property type="entry name" value="Abi_2"/>
    <property type="match status" value="1"/>
</dbReference>
<dbReference type="OrthoDB" id="5363652at2"/>
<evidence type="ECO:0000313" key="2">
    <source>
        <dbReference type="Proteomes" id="UP000319852"/>
    </source>
</evidence>
<name>A0A517MQ79_9BACT</name>
<dbReference type="AlphaFoldDB" id="A0A517MQ79"/>
<evidence type="ECO:0000313" key="1">
    <source>
        <dbReference type="EMBL" id="QDS97043.1"/>
    </source>
</evidence>
<gene>
    <name evidence="1" type="ORF">HG15A2_03020</name>
</gene>
<dbReference type="InterPro" id="IPR017034">
    <property type="entry name" value="Abi_system_AbiD/AbiF"/>
</dbReference>
<proteinExistence type="predicted"/>
<organism evidence="1 2">
    <name type="scientific">Adhaeretor mobilis</name>
    <dbReference type="NCBI Taxonomy" id="1930276"/>
    <lineage>
        <taxon>Bacteria</taxon>
        <taxon>Pseudomonadati</taxon>
        <taxon>Planctomycetota</taxon>
        <taxon>Planctomycetia</taxon>
        <taxon>Pirellulales</taxon>
        <taxon>Lacipirellulaceae</taxon>
        <taxon>Adhaeretor</taxon>
    </lineage>
</organism>
<dbReference type="KEGG" id="amob:HG15A2_03020"/>
<protein>
    <submittedName>
        <fullName evidence="1">Abi-like protein</fullName>
    </submittedName>
</protein>
<dbReference type="RefSeq" id="WP_145057118.1">
    <property type="nucleotide sequence ID" value="NZ_CP036263.1"/>
</dbReference>